<name>A0A7S1VEA0_9STRA</name>
<gene>
    <name evidence="2" type="ORF">GOCE00092_LOCUS19783</name>
</gene>
<evidence type="ECO:0008006" key="3">
    <source>
        <dbReference type="Google" id="ProtNLM"/>
    </source>
</evidence>
<proteinExistence type="predicted"/>
<accession>A0A7S1VEA0</accession>
<dbReference type="EMBL" id="HBGK01038127">
    <property type="protein sequence ID" value="CAD9297055.1"/>
    <property type="molecule type" value="Transcribed_RNA"/>
</dbReference>
<feature type="compositionally biased region" description="Polar residues" evidence="1">
    <location>
        <begin position="7"/>
        <end position="19"/>
    </location>
</feature>
<organism evidence="2">
    <name type="scientific">Grammatophora oceanica</name>
    <dbReference type="NCBI Taxonomy" id="210454"/>
    <lineage>
        <taxon>Eukaryota</taxon>
        <taxon>Sar</taxon>
        <taxon>Stramenopiles</taxon>
        <taxon>Ochrophyta</taxon>
        <taxon>Bacillariophyta</taxon>
        <taxon>Fragilariophyceae</taxon>
        <taxon>Fragilariophycidae</taxon>
        <taxon>Rhabdonematales</taxon>
        <taxon>Grammatophoraceae</taxon>
        <taxon>Grammatophora</taxon>
    </lineage>
</organism>
<dbReference type="Gene3D" id="1.25.10.10">
    <property type="entry name" value="Leucine-rich Repeat Variant"/>
    <property type="match status" value="1"/>
</dbReference>
<dbReference type="InterPro" id="IPR016024">
    <property type="entry name" value="ARM-type_fold"/>
</dbReference>
<dbReference type="AlphaFoldDB" id="A0A7S1VEA0"/>
<dbReference type="SUPFAM" id="SSF48371">
    <property type="entry name" value="ARM repeat"/>
    <property type="match status" value="1"/>
</dbReference>
<dbReference type="InterPro" id="IPR011989">
    <property type="entry name" value="ARM-like"/>
</dbReference>
<reference evidence="2" key="1">
    <citation type="submission" date="2021-01" db="EMBL/GenBank/DDBJ databases">
        <authorList>
            <person name="Corre E."/>
            <person name="Pelletier E."/>
            <person name="Niang G."/>
            <person name="Scheremetjew M."/>
            <person name="Finn R."/>
            <person name="Kale V."/>
            <person name="Holt S."/>
            <person name="Cochrane G."/>
            <person name="Meng A."/>
            <person name="Brown T."/>
            <person name="Cohen L."/>
        </authorList>
    </citation>
    <scope>NUCLEOTIDE SEQUENCE</scope>
    <source>
        <strain evidence="2">CCMP 410</strain>
    </source>
</reference>
<feature type="region of interest" description="Disordered" evidence="1">
    <location>
        <begin position="1"/>
        <end position="32"/>
    </location>
</feature>
<sequence length="341" mass="38026">MVAPDSCTGSYENEATTPRQQEKQMSDNQTRRGGSLFSKLFCTDFDPSAAASYYTEEPTLDDTVPKLLEDVAQTRSKKRRKAALQQLYELTDKDHIANRVPMVCGNTPCNVLDSLASDLSRKDRRMTCLMLNNLSVPVENKSVMVNWENGRLIGALQEVIRKAQPESYLCLLCLQNLSAAEECRAPLLTYVPGAGDRNSVRNMTSLLRTIELLLQSFARYTFVEGRKSVEGEAVRYALGFLRNTTNITKDEHNAELVLATDIPRILLRLLRDSPKPLARWARDSVEDSALIILVNVAHCTGAAQKMSAVGAEPILLALEQRGTGIHSVRASTIRCWLEEHK</sequence>
<evidence type="ECO:0000256" key="1">
    <source>
        <dbReference type="SAM" id="MobiDB-lite"/>
    </source>
</evidence>
<protein>
    <recommendedName>
        <fullName evidence="3">Protein HGH1 homolog</fullName>
    </recommendedName>
</protein>
<evidence type="ECO:0000313" key="2">
    <source>
        <dbReference type="EMBL" id="CAD9297055.1"/>
    </source>
</evidence>